<proteinExistence type="predicted"/>
<evidence type="ECO:0000313" key="1">
    <source>
        <dbReference type="EMBL" id="KAH7685517.1"/>
    </source>
</evidence>
<organism evidence="1 2">
    <name type="scientific">Dioscorea alata</name>
    <name type="common">Purple yam</name>
    <dbReference type="NCBI Taxonomy" id="55571"/>
    <lineage>
        <taxon>Eukaryota</taxon>
        <taxon>Viridiplantae</taxon>
        <taxon>Streptophyta</taxon>
        <taxon>Embryophyta</taxon>
        <taxon>Tracheophyta</taxon>
        <taxon>Spermatophyta</taxon>
        <taxon>Magnoliopsida</taxon>
        <taxon>Liliopsida</taxon>
        <taxon>Dioscoreales</taxon>
        <taxon>Dioscoreaceae</taxon>
        <taxon>Dioscorea</taxon>
    </lineage>
</organism>
<accession>A0ACB7WC20</accession>
<dbReference type="Proteomes" id="UP000827976">
    <property type="component" value="Chromosome 4"/>
</dbReference>
<keyword evidence="2" id="KW-1185">Reference proteome</keyword>
<comment type="caution">
    <text evidence="1">The sequence shown here is derived from an EMBL/GenBank/DDBJ whole genome shotgun (WGS) entry which is preliminary data.</text>
</comment>
<sequence>MVDGCKLSENPSIMPRSPPPRRSLPVPAKRQPTKKTRDLPDIFYCHGCGNRFPSDGHIDRLHPLPSQWRVVLLCRSCLGIVNSGSCCSYCFSPFSPSELEDCIETRTCRRCRCRVHLACVPHQRSFVSQGELDPDSFTCIDCCAVPKFKFRNPRVGPSDQIFSRLSLEDLVKNAEKKAEAAVKAKDIALKKAVAAKCAAEKAKNALGVLLVSNGTRETVKDGALNDEEFALRLHLAMNGSQRLSRNLRPRNSRGLLDAKRSRHGKDSESGSNRFGGKVELCTEDNKFFESMENSRLDSEKREQEVVSEGSENNTVAMVKVDEETCSDIVNTDANPLEQKGVLASPESDAHVGENSAVSLRIERSSSPQRYMKKYSKRNLKGTRDRKEKLPCCSESSRTYAEGQNHTLSVHSSS</sequence>
<evidence type="ECO:0000313" key="2">
    <source>
        <dbReference type="Proteomes" id="UP000827976"/>
    </source>
</evidence>
<reference evidence="2" key="1">
    <citation type="journal article" date="2022" name="Nat. Commun.">
        <title>Chromosome evolution and the genetic basis of agronomically important traits in greater yam.</title>
        <authorList>
            <person name="Bredeson J.V."/>
            <person name="Lyons J.B."/>
            <person name="Oniyinde I.O."/>
            <person name="Okereke N.R."/>
            <person name="Kolade O."/>
            <person name="Nnabue I."/>
            <person name="Nwadili C.O."/>
            <person name="Hribova E."/>
            <person name="Parker M."/>
            <person name="Nwogha J."/>
            <person name="Shu S."/>
            <person name="Carlson J."/>
            <person name="Kariba R."/>
            <person name="Muthemba S."/>
            <person name="Knop K."/>
            <person name="Barton G.J."/>
            <person name="Sherwood A.V."/>
            <person name="Lopez-Montes A."/>
            <person name="Asiedu R."/>
            <person name="Jamnadass R."/>
            <person name="Muchugi A."/>
            <person name="Goodstein D."/>
            <person name="Egesi C.N."/>
            <person name="Featherston J."/>
            <person name="Asfaw A."/>
            <person name="Simpson G.G."/>
            <person name="Dolezel J."/>
            <person name="Hendre P.S."/>
            <person name="Van Deynze A."/>
            <person name="Kumar P.L."/>
            <person name="Obidiegwu J.E."/>
            <person name="Bhattacharjee R."/>
            <person name="Rokhsar D.S."/>
        </authorList>
    </citation>
    <scope>NUCLEOTIDE SEQUENCE [LARGE SCALE GENOMIC DNA]</scope>
    <source>
        <strain evidence="2">cv. TDa95/00328</strain>
    </source>
</reference>
<protein>
    <submittedName>
        <fullName evidence="1">Uncharacterized protein</fullName>
    </submittedName>
</protein>
<name>A0ACB7WC20_DIOAL</name>
<dbReference type="EMBL" id="CM037014">
    <property type="protein sequence ID" value="KAH7685517.1"/>
    <property type="molecule type" value="Genomic_DNA"/>
</dbReference>
<gene>
    <name evidence="1" type="ORF">IHE45_04G044200</name>
</gene>